<dbReference type="EMBL" id="JBICZW010000002">
    <property type="protein sequence ID" value="MFG3187894.1"/>
    <property type="molecule type" value="Genomic_DNA"/>
</dbReference>
<organism evidence="2 3">
    <name type="scientific">Streptomyces omiyaensis</name>
    <dbReference type="NCBI Taxonomy" id="68247"/>
    <lineage>
        <taxon>Bacteria</taxon>
        <taxon>Bacillati</taxon>
        <taxon>Actinomycetota</taxon>
        <taxon>Actinomycetes</taxon>
        <taxon>Kitasatosporales</taxon>
        <taxon>Streptomycetaceae</taxon>
        <taxon>Streptomyces</taxon>
    </lineage>
</organism>
<evidence type="ECO:0000256" key="1">
    <source>
        <dbReference type="SAM" id="MobiDB-lite"/>
    </source>
</evidence>
<comment type="caution">
    <text evidence="2">The sequence shown here is derived from an EMBL/GenBank/DDBJ whole genome shotgun (WGS) entry which is preliminary data.</text>
</comment>
<sequence length="126" mass="13444">MYEDEDGAGDAAADEVRALLRDWLPDTRPEDGDPLAGTATGLDVPEATASEVTRVLARLLGPVSPVVPAPRETLLIARALVVDEHPSAAAWSEGERRAVIRLVAVLLVRHGEEGVESFVRALRGDD</sequence>
<accession>A0ABW7BK53</accession>
<name>A0ABW7BK53_9ACTN</name>
<feature type="region of interest" description="Disordered" evidence="1">
    <location>
        <begin position="22"/>
        <end position="44"/>
    </location>
</feature>
<evidence type="ECO:0000313" key="2">
    <source>
        <dbReference type="EMBL" id="MFG3187894.1"/>
    </source>
</evidence>
<protein>
    <submittedName>
        <fullName evidence="2">Uncharacterized protein</fullName>
    </submittedName>
</protein>
<proteinExistence type="predicted"/>
<evidence type="ECO:0000313" key="3">
    <source>
        <dbReference type="Proteomes" id="UP001604282"/>
    </source>
</evidence>
<dbReference type="Proteomes" id="UP001604282">
    <property type="component" value="Unassembled WGS sequence"/>
</dbReference>
<keyword evidence="3" id="KW-1185">Reference proteome</keyword>
<gene>
    <name evidence="2" type="ORF">ACGFYS_03045</name>
</gene>
<reference evidence="2 3" key="1">
    <citation type="submission" date="2024-10" db="EMBL/GenBank/DDBJ databases">
        <title>The Natural Products Discovery Center: Release of the First 8490 Sequenced Strains for Exploring Actinobacteria Biosynthetic Diversity.</title>
        <authorList>
            <person name="Kalkreuter E."/>
            <person name="Kautsar S.A."/>
            <person name="Yang D."/>
            <person name="Bader C.D."/>
            <person name="Teijaro C.N."/>
            <person name="Fluegel L."/>
            <person name="Davis C.M."/>
            <person name="Simpson J.R."/>
            <person name="Lauterbach L."/>
            <person name="Steele A.D."/>
            <person name="Gui C."/>
            <person name="Meng S."/>
            <person name="Li G."/>
            <person name="Viehrig K."/>
            <person name="Ye F."/>
            <person name="Su P."/>
            <person name="Kiefer A.F."/>
            <person name="Nichols A."/>
            <person name="Cepeda A.J."/>
            <person name="Yan W."/>
            <person name="Fan B."/>
            <person name="Jiang Y."/>
            <person name="Adhikari A."/>
            <person name="Zheng C.-J."/>
            <person name="Schuster L."/>
            <person name="Cowan T.M."/>
            <person name="Smanski M.J."/>
            <person name="Chevrette M.G."/>
            <person name="De Carvalho L.P.S."/>
            <person name="Shen B."/>
        </authorList>
    </citation>
    <scope>NUCLEOTIDE SEQUENCE [LARGE SCALE GENOMIC DNA]</scope>
    <source>
        <strain evidence="2 3">NPDC048229</strain>
    </source>
</reference>
<feature type="compositionally biased region" description="Basic and acidic residues" evidence="1">
    <location>
        <begin position="22"/>
        <end position="31"/>
    </location>
</feature>
<dbReference type="RefSeq" id="WP_189849435.1">
    <property type="nucleotide sequence ID" value="NZ_BMVV01000007.1"/>
</dbReference>